<proteinExistence type="inferred from homology"/>
<dbReference type="SUPFAM" id="SSF88946">
    <property type="entry name" value="Sigma2 domain of RNA polymerase sigma factors"/>
    <property type="match status" value="1"/>
</dbReference>
<dbReference type="InterPro" id="IPR007627">
    <property type="entry name" value="RNA_pol_sigma70_r2"/>
</dbReference>
<keyword evidence="6" id="KW-1133">Transmembrane helix</keyword>
<dbReference type="Pfam" id="PF08281">
    <property type="entry name" value="Sigma70_r4_2"/>
    <property type="match status" value="1"/>
</dbReference>
<dbReference type="PANTHER" id="PTHR43133">
    <property type="entry name" value="RNA POLYMERASE ECF-TYPE SIGMA FACTO"/>
    <property type="match status" value="1"/>
</dbReference>
<dbReference type="InterPro" id="IPR039425">
    <property type="entry name" value="RNA_pol_sigma-70-like"/>
</dbReference>
<dbReference type="InterPro" id="IPR013325">
    <property type="entry name" value="RNA_pol_sigma_r2"/>
</dbReference>
<name>A0A5C5RMU4_9ACTN</name>
<comment type="similarity">
    <text evidence="1">Belongs to the sigma-70 factor family. ECF subfamily.</text>
</comment>
<evidence type="ECO:0000256" key="3">
    <source>
        <dbReference type="ARBA" id="ARBA00023082"/>
    </source>
</evidence>
<feature type="transmembrane region" description="Helical" evidence="6">
    <location>
        <begin position="20"/>
        <end position="41"/>
    </location>
</feature>
<sequence>MLVVPRPTWVETAEPGFVAVVPSAVAVAGLVVVEVIFRLLVSTDVPGSVPAHWVSRGVREIGTRLWSISHSGGLVSGADLLRSLSDETLTRRAQRGDTAAFDVLVQRHAPAMHRFVARTMPERSDCDDIVQESLIAAWKALPNFAFRSSLRTWLFSIASRKTADVLRRRAPVVDSEAVVEAAASGPGPVEKATDRDFLDALGRELGRLPYPARAAWWLREVDGLSVAEIAAVLRTTEGSVRGHLQRTRQRLAEALGEYWP</sequence>
<keyword evidence="10" id="KW-1185">Reference proteome</keyword>
<evidence type="ECO:0000256" key="6">
    <source>
        <dbReference type="SAM" id="Phobius"/>
    </source>
</evidence>
<keyword evidence="6" id="KW-0812">Transmembrane</keyword>
<accession>A0A5C5RMU4</accession>
<dbReference type="Proteomes" id="UP000319792">
    <property type="component" value="Unassembled WGS sequence"/>
</dbReference>
<dbReference type="AlphaFoldDB" id="A0A5C5RMU4"/>
<keyword evidence="3" id="KW-0731">Sigma factor</keyword>
<keyword evidence="5" id="KW-0804">Transcription</keyword>
<dbReference type="GO" id="GO:0006352">
    <property type="term" value="P:DNA-templated transcription initiation"/>
    <property type="evidence" value="ECO:0007669"/>
    <property type="project" value="InterPro"/>
</dbReference>
<evidence type="ECO:0000256" key="1">
    <source>
        <dbReference type="ARBA" id="ARBA00010641"/>
    </source>
</evidence>
<dbReference type="InterPro" id="IPR013324">
    <property type="entry name" value="RNA_pol_sigma_r3/r4-like"/>
</dbReference>
<organism evidence="9 10">
    <name type="scientific">Tsukamurella sputi</name>
    <dbReference type="NCBI Taxonomy" id="2591848"/>
    <lineage>
        <taxon>Bacteria</taxon>
        <taxon>Bacillati</taxon>
        <taxon>Actinomycetota</taxon>
        <taxon>Actinomycetes</taxon>
        <taxon>Mycobacteriales</taxon>
        <taxon>Tsukamurellaceae</taxon>
        <taxon>Tsukamurella</taxon>
    </lineage>
</organism>
<dbReference type="InterPro" id="IPR036388">
    <property type="entry name" value="WH-like_DNA-bd_sf"/>
</dbReference>
<reference evidence="9 10" key="2">
    <citation type="submission" date="2019-08" db="EMBL/GenBank/DDBJ databases">
        <title>Tsukamurella conjunctivitidis sp. nov., Tsukamurella assacharolytica sp. nov. and Tsukamurella sputae sp. nov. isolated from patients with conjunctivitis, bacteraemia (lymphoma) and respiratory infection (sputum) in Hong Kong.</title>
        <authorList>
            <person name="Fok K.M.N."/>
            <person name="Fong J.Y.H."/>
        </authorList>
    </citation>
    <scope>NUCLEOTIDE SEQUENCE [LARGE SCALE GENOMIC DNA]</scope>
    <source>
        <strain evidence="9 10">HKU70</strain>
    </source>
</reference>
<dbReference type="SUPFAM" id="SSF88659">
    <property type="entry name" value="Sigma3 and sigma4 domains of RNA polymerase sigma factors"/>
    <property type="match status" value="1"/>
</dbReference>
<dbReference type="Gene3D" id="1.10.10.10">
    <property type="entry name" value="Winged helix-like DNA-binding domain superfamily/Winged helix DNA-binding domain"/>
    <property type="match status" value="1"/>
</dbReference>
<feature type="domain" description="RNA polymerase sigma-70 region 2" evidence="7">
    <location>
        <begin position="104"/>
        <end position="170"/>
    </location>
</feature>
<reference evidence="9 10" key="1">
    <citation type="submission" date="2019-06" db="EMBL/GenBank/DDBJ databases">
        <authorList>
            <person name="Teng J.L.L."/>
            <person name="Lee H.H."/>
            <person name="Lau S.K.P."/>
            <person name="Woo P.C.Y."/>
        </authorList>
    </citation>
    <scope>NUCLEOTIDE SEQUENCE [LARGE SCALE GENOMIC DNA]</scope>
    <source>
        <strain evidence="9 10">HKU70</strain>
    </source>
</reference>
<dbReference type="GO" id="GO:0016987">
    <property type="term" value="F:sigma factor activity"/>
    <property type="evidence" value="ECO:0007669"/>
    <property type="project" value="UniProtKB-KW"/>
</dbReference>
<evidence type="ECO:0000256" key="5">
    <source>
        <dbReference type="ARBA" id="ARBA00023163"/>
    </source>
</evidence>
<dbReference type="Gene3D" id="1.10.1740.10">
    <property type="match status" value="1"/>
</dbReference>
<dbReference type="Pfam" id="PF04542">
    <property type="entry name" value="Sigma70_r2"/>
    <property type="match status" value="1"/>
</dbReference>
<dbReference type="OrthoDB" id="7376212at2"/>
<dbReference type="NCBIfam" id="TIGR02937">
    <property type="entry name" value="sigma70-ECF"/>
    <property type="match status" value="1"/>
</dbReference>
<dbReference type="PANTHER" id="PTHR43133:SF8">
    <property type="entry name" value="RNA POLYMERASE SIGMA FACTOR HI_1459-RELATED"/>
    <property type="match status" value="1"/>
</dbReference>
<evidence type="ECO:0000259" key="8">
    <source>
        <dbReference type="Pfam" id="PF08281"/>
    </source>
</evidence>
<dbReference type="InterPro" id="IPR013249">
    <property type="entry name" value="RNA_pol_sigma70_r4_t2"/>
</dbReference>
<dbReference type="InterPro" id="IPR014284">
    <property type="entry name" value="RNA_pol_sigma-70_dom"/>
</dbReference>
<dbReference type="EMBL" id="VIGV01000003">
    <property type="protein sequence ID" value="TWS24000.1"/>
    <property type="molecule type" value="Genomic_DNA"/>
</dbReference>
<evidence type="ECO:0000313" key="9">
    <source>
        <dbReference type="EMBL" id="TWS24000.1"/>
    </source>
</evidence>
<evidence type="ECO:0000256" key="2">
    <source>
        <dbReference type="ARBA" id="ARBA00023015"/>
    </source>
</evidence>
<keyword evidence="6" id="KW-0472">Membrane</keyword>
<gene>
    <name evidence="9" type="ORF">FK268_10150</name>
</gene>
<evidence type="ECO:0000256" key="4">
    <source>
        <dbReference type="ARBA" id="ARBA00023125"/>
    </source>
</evidence>
<keyword evidence="4" id="KW-0238">DNA-binding</keyword>
<comment type="caution">
    <text evidence="9">The sequence shown here is derived from an EMBL/GenBank/DDBJ whole genome shotgun (WGS) entry which is preliminary data.</text>
</comment>
<feature type="domain" description="RNA polymerase sigma factor 70 region 4 type 2" evidence="8">
    <location>
        <begin position="199"/>
        <end position="251"/>
    </location>
</feature>
<dbReference type="GO" id="GO:0003677">
    <property type="term" value="F:DNA binding"/>
    <property type="evidence" value="ECO:0007669"/>
    <property type="project" value="UniProtKB-KW"/>
</dbReference>
<protein>
    <submittedName>
        <fullName evidence="9">RNA polymerase sigma factor</fullName>
    </submittedName>
</protein>
<keyword evidence="2" id="KW-0805">Transcription regulation</keyword>
<evidence type="ECO:0000313" key="10">
    <source>
        <dbReference type="Proteomes" id="UP000319792"/>
    </source>
</evidence>
<evidence type="ECO:0000259" key="7">
    <source>
        <dbReference type="Pfam" id="PF04542"/>
    </source>
</evidence>